<sequence>MNQRKAIEAALAEMGITNEAQLNDAIKSMEPLNLSLMAERQQERKAS</sequence>
<name>A0A8S5MNW2_9CAUD</name>
<protein>
    <submittedName>
        <fullName evidence="1">Uncharacterized protein</fullName>
    </submittedName>
</protein>
<organism evidence="1">
    <name type="scientific">Myoviridae sp. ctJfU3</name>
    <dbReference type="NCBI Taxonomy" id="2826638"/>
    <lineage>
        <taxon>Viruses</taxon>
        <taxon>Duplodnaviria</taxon>
        <taxon>Heunggongvirae</taxon>
        <taxon>Uroviricota</taxon>
        <taxon>Caudoviricetes</taxon>
    </lineage>
</organism>
<proteinExistence type="predicted"/>
<evidence type="ECO:0000313" key="1">
    <source>
        <dbReference type="EMBL" id="DAD83834.1"/>
    </source>
</evidence>
<accession>A0A8S5MNW2</accession>
<dbReference type="EMBL" id="BK014944">
    <property type="protein sequence ID" value="DAD83834.1"/>
    <property type="molecule type" value="Genomic_DNA"/>
</dbReference>
<reference evidence="1" key="1">
    <citation type="journal article" date="2021" name="Proc. Natl. Acad. Sci. U.S.A.">
        <title>A Catalog of Tens of Thousands of Viruses from Human Metagenomes Reveals Hidden Associations with Chronic Diseases.</title>
        <authorList>
            <person name="Tisza M.J."/>
            <person name="Buck C.B."/>
        </authorList>
    </citation>
    <scope>NUCLEOTIDE SEQUENCE</scope>
    <source>
        <strain evidence="1">CtJfU3</strain>
    </source>
</reference>